<organism evidence="2 3">
    <name type="scientific">Smittium mucronatum</name>
    <dbReference type="NCBI Taxonomy" id="133383"/>
    <lineage>
        <taxon>Eukaryota</taxon>
        <taxon>Fungi</taxon>
        <taxon>Fungi incertae sedis</taxon>
        <taxon>Zoopagomycota</taxon>
        <taxon>Kickxellomycotina</taxon>
        <taxon>Harpellomycetes</taxon>
        <taxon>Harpellales</taxon>
        <taxon>Legeriomycetaceae</taxon>
        <taxon>Smittium</taxon>
    </lineage>
</organism>
<dbReference type="EMBL" id="LSSL01001389">
    <property type="protein sequence ID" value="OLY82603.1"/>
    <property type="molecule type" value="Genomic_DNA"/>
</dbReference>
<name>A0A1R0H0D0_9FUNG</name>
<dbReference type="AlphaFoldDB" id="A0A1R0H0D0"/>
<dbReference type="Proteomes" id="UP000187455">
    <property type="component" value="Unassembled WGS sequence"/>
</dbReference>
<feature type="region of interest" description="Disordered" evidence="1">
    <location>
        <begin position="42"/>
        <end position="77"/>
    </location>
</feature>
<protein>
    <submittedName>
        <fullName evidence="2">Uncharacterized protein</fullName>
    </submittedName>
</protein>
<evidence type="ECO:0000313" key="2">
    <source>
        <dbReference type="EMBL" id="OLY82603.1"/>
    </source>
</evidence>
<sequence length="77" mass="8970">MENFRCYNERTSYQVKSPNTDRENIDIRPSITEKTKYDVQSVFHHGSQRKTLPSFRKTRKPIGKPGNIDALVSNKKS</sequence>
<gene>
    <name evidence="2" type="ORF">AYI68_g3274</name>
</gene>
<keyword evidence="3" id="KW-1185">Reference proteome</keyword>
<proteinExistence type="predicted"/>
<evidence type="ECO:0000313" key="3">
    <source>
        <dbReference type="Proteomes" id="UP000187455"/>
    </source>
</evidence>
<evidence type="ECO:0000256" key="1">
    <source>
        <dbReference type="SAM" id="MobiDB-lite"/>
    </source>
</evidence>
<comment type="caution">
    <text evidence="2">The sequence shown here is derived from an EMBL/GenBank/DDBJ whole genome shotgun (WGS) entry which is preliminary data.</text>
</comment>
<reference evidence="2 3" key="1">
    <citation type="journal article" date="2016" name="Mol. Biol. Evol.">
        <title>Genome-Wide Survey of Gut Fungi (Harpellales) Reveals the First Horizontally Transferred Ubiquitin Gene from a Mosquito Host.</title>
        <authorList>
            <person name="Wang Y."/>
            <person name="White M.M."/>
            <person name="Kvist S."/>
            <person name="Moncalvo J.M."/>
        </authorList>
    </citation>
    <scope>NUCLEOTIDE SEQUENCE [LARGE SCALE GENOMIC DNA]</scope>
    <source>
        <strain evidence="2 3">ALG-7-W6</strain>
    </source>
</reference>
<accession>A0A1R0H0D0</accession>